<organism evidence="3 4">
    <name type="scientific">Larkinella humicola</name>
    <dbReference type="NCBI Taxonomy" id="2607654"/>
    <lineage>
        <taxon>Bacteria</taxon>
        <taxon>Pseudomonadati</taxon>
        <taxon>Bacteroidota</taxon>
        <taxon>Cytophagia</taxon>
        <taxon>Cytophagales</taxon>
        <taxon>Spirosomataceae</taxon>
        <taxon>Larkinella</taxon>
    </lineage>
</organism>
<keyword evidence="4" id="KW-1185">Reference proteome</keyword>
<proteinExistence type="predicted"/>
<accession>A0A5N1J7A1</accession>
<dbReference type="Proteomes" id="UP000326344">
    <property type="component" value="Unassembled WGS sequence"/>
</dbReference>
<feature type="signal peptide" evidence="2">
    <location>
        <begin position="1"/>
        <end position="20"/>
    </location>
</feature>
<reference evidence="3 4" key="1">
    <citation type="submission" date="2019-09" db="EMBL/GenBank/DDBJ databases">
        <title>Genome Sequence of Larkinella sp MA1.</title>
        <authorList>
            <person name="Srinivasan S."/>
        </authorList>
    </citation>
    <scope>NUCLEOTIDE SEQUENCE [LARGE SCALE GENOMIC DNA]</scope>
    <source>
        <strain evidence="3 4">MA1</strain>
    </source>
</reference>
<gene>
    <name evidence="3" type="ORF">F0P93_26990</name>
</gene>
<comment type="caution">
    <text evidence="3">The sequence shown here is derived from an EMBL/GenBank/DDBJ whole genome shotgun (WGS) entry which is preliminary data.</text>
</comment>
<dbReference type="RefSeq" id="WP_150880886.1">
    <property type="nucleotide sequence ID" value="NZ_VTWS01000009.1"/>
</dbReference>
<evidence type="ECO:0000313" key="3">
    <source>
        <dbReference type="EMBL" id="KAA9346661.1"/>
    </source>
</evidence>
<name>A0A5N1J7A1_9BACT</name>
<evidence type="ECO:0000313" key="4">
    <source>
        <dbReference type="Proteomes" id="UP000326344"/>
    </source>
</evidence>
<sequence length="235" mass="25556">MKKPAIFALILTLLCGSLFAQKTPVTKPEETEKPAVPTTPQTQKVQDYSSALSLARYGYATKNALCLITAADMMYKLNVSPLPASARQNPYESAPTDSKPAKPDLANPEQLLIDARRLAKGDATVLALANRVKPALPTRGAVGGPKRSTTSVSANSVDVFQIRFRGYESAIVALRGDGDTDLDLYIYDDNGNLIARDDDYTDGCVASWTPRYTGLFTIRVKNRGSVYNRYTLATN</sequence>
<evidence type="ECO:0008006" key="5">
    <source>
        <dbReference type="Google" id="ProtNLM"/>
    </source>
</evidence>
<dbReference type="EMBL" id="VTWS01000009">
    <property type="protein sequence ID" value="KAA9346661.1"/>
    <property type="molecule type" value="Genomic_DNA"/>
</dbReference>
<dbReference type="Gene3D" id="2.60.120.380">
    <property type="match status" value="1"/>
</dbReference>
<feature type="region of interest" description="Disordered" evidence="1">
    <location>
        <begin position="24"/>
        <end position="45"/>
    </location>
</feature>
<evidence type="ECO:0000256" key="2">
    <source>
        <dbReference type="SAM" id="SignalP"/>
    </source>
</evidence>
<protein>
    <recommendedName>
        <fullName evidence="5">Peptidase C-terminal archaeal/bacterial domain-containing protein</fullName>
    </recommendedName>
</protein>
<feature type="region of interest" description="Disordered" evidence="1">
    <location>
        <begin position="86"/>
        <end position="105"/>
    </location>
</feature>
<evidence type="ECO:0000256" key="1">
    <source>
        <dbReference type="SAM" id="MobiDB-lite"/>
    </source>
</evidence>
<feature type="chain" id="PRO_5025059953" description="Peptidase C-terminal archaeal/bacterial domain-containing protein" evidence="2">
    <location>
        <begin position="21"/>
        <end position="235"/>
    </location>
</feature>
<dbReference type="AlphaFoldDB" id="A0A5N1J7A1"/>
<keyword evidence="2" id="KW-0732">Signal</keyword>